<reference evidence="1" key="1">
    <citation type="submission" date="2019-03" db="EMBL/GenBank/DDBJ databases">
        <title>Improved annotation for the trematode Fasciola hepatica.</title>
        <authorList>
            <person name="Choi Y.-J."/>
            <person name="Martin J."/>
            <person name="Mitreva M."/>
        </authorList>
    </citation>
    <scope>NUCLEOTIDE SEQUENCE [LARGE SCALE GENOMIC DNA]</scope>
</reference>
<dbReference type="Proteomes" id="UP000230066">
    <property type="component" value="Unassembled WGS sequence"/>
</dbReference>
<organism evidence="1 2">
    <name type="scientific">Fasciola hepatica</name>
    <name type="common">Liver fluke</name>
    <dbReference type="NCBI Taxonomy" id="6192"/>
    <lineage>
        <taxon>Eukaryota</taxon>
        <taxon>Metazoa</taxon>
        <taxon>Spiralia</taxon>
        <taxon>Lophotrochozoa</taxon>
        <taxon>Platyhelminthes</taxon>
        <taxon>Trematoda</taxon>
        <taxon>Digenea</taxon>
        <taxon>Plagiorchiida</taxon>
        <taxon>Echinostomata</taxon>
        <taxon>Echinostomatoidea</taxon>
        <taxon>Fasciolidae</taxon>
        <taxon>Fasciola</taxon>
    </lineage>
</organism>
<keyword evidence="2" id="KW-1185">Reference proteome</keyword>
<dbReference type="InterPro" id="IPR033490">
    <property type="entry name" value="LRP130"/>
</dbReference>
<evidence type="ECO:0000313" key="2">
    <source>
        <dbReference type="Proteomes" id="UP000230066"/>
    </source>
</evidence>
<dbReference type="PANTHER" id="PTHR46669:SF1">
    <property type="entry name" value="LEUCINE-RICH PPR MOTIF-CONTAINING PROTEIN, MITOCHONDRIAL"/>
    <property type="match status" value="1"/>
</dbReference>
<protein>
    <recommendedName>
        <fullName evidence="3">Leucine-rich PPR motif-containing protein mitochondrial</fullName>
    </recommendedName>
</protein>
<evidence type="ECO:0008006" key="3">
    <source>
        <dbReference type="Google" id="ProtNLM"/>
    </source>
</evidence>
<gene>
    <name evidence="1" type="ORF">D915_006092</name>
</gene>
<dbReference type="GO" id="GO:0003730">
    <property type="term" value="F:mRNA 3'-UTR binding"/>
    <property type="evidence" value="ECO:0007669"/>
    <property type="project" value="TreeGrafter"/>
</dbReference>
<name>A0A4E0R5W4_FASHE</name>
<comment type="caution">
    <text evidence="1">The sequence shown here is derived from an EMBL/GenBank/DDBJ whole genome shotgun (WGS) entry which is preliminary data.</text>
</comment>
<dbReference type="EMBL" id="JXXN02002259">
    <property type="protein sequence ID" value="THD23233.1"/>
    <property type="molecule type" value="Genomic_DNA"/>
</dbReference>
<proteinExistence type="predicted"/>
<dbReference type="Gene3D" id="1.25.40.10">
    <property type="entry name" value="Tetratricopeptide repeat domain"/>
    <property type="match status" value="1"/>
</dbReference>
<accession>A0A4E0R5W4</accession>
<sequence length="1663" mass="186652">MHRLLWQSNKLFHRSQAAIAHRSSQIFSSSSTVLKPNKLNGLTERPRGNWPEVERLGIRRFLDIHKSSSLLLSAKERAESFDNLWSQIKKVDPVPEIDLVNKYLYCVMDCGMSFDAKKILQDLKEIELKPNIRTFGAFIRQSCSRGNMEETSYYLQLLQEAHMVPDSNIFSKILYGYLKAGSPEEVASTQEIMKQLGSWPSRIGYEGILTAYAELGDRASLLGTLNEACDVLTHWSSTVDDSRSSLPFSNVFLVQLYVQLHCSEASSEEPCTEILSRLPLSLDPASHVRARDGIKRLLVFGRAEAAAELFKRTDPESADDSYLVSLTRYAAVGGLEMDSTFRIWRLADATGARLNMLKRISSSNLRRQSPKVSDLFAQLQDSFKKGDIEGIFKAIESKKTDASATLYNHAIPQLMHLGLKPEEILQRIEPASARPAAAFGCLLGTLVPVPKDDGTVPVVDMKAANELVCSLRDQKLLPYDDFVSVSPFVCRRLLYASIGSPDGSVKPDPEALAEKITVLSSVLSTTQTKAIVAQLFETALYSSRYRSVNPPLSARDQEAVRVLVDACLIKNIKFPPNNWIFYSLENAEIPAEKCEKLMLTELHWEPPTEVNKPLSLGRRLRTAIESKNMDGAAALIQRIGQSNSSSERIGSHPVSQTSLPLRSFQMLDPVAIAFDVIRLQTNKSDESSHSNDLTASDVERLFWISWETQILPNALRAIGQVATSFLLKKDIDGLAAFFDRASKQFGSMLEAIMTPQNMKALLEHNFTANLTLLEQMSSHPFLPIHAMASIVCTLENLIHECGTNTAELKQWKPGSPEYLPVQILNERLQGVSHLQKLRNIHNAVESLCRSNNLYAAHSLRLWATQMGLLLLPKTTEMLLLTPYFTGAQFRAYPLEKWALSHELCQHTPVSLDIRQLRALDELITLDNTESSSSSTSVCQDTATWLVHNVTEPRSQASTQDSAPTNVFPTWLVVAQHLQHNGSYFGKPSTWFVLCMEWLNQVPESTTWLQDLIDWIRFSPSVEYQCALLLAGLLSSKSHDWVEQNYLNKTEWVFALAVSEAMDDFQGKQEKRFSELLSRYNEIKTVVELAQAISATPVDKTKIQYTTNNELIRNLALLVSAKPSLKPNVLQFLIESHPDLFAVFLNELLTEIKIRPRYLRLVRQIYDDLLAASQDVSLLDLDNQALLYASSRVLDQTQHDLPPPLTHFYKLFDSERANTWHKEVPAAISRQDFSGLLELLEKCDPSKRLQAFGLLTYALPRIGETHRLNKFLTVVAEQMDGHLLNEVALRARPFITYGMGEAFLALARFYRDENLDWFDRACVRYHKLGPLLQAREAAKLMESTGSSPVRQRTVYTARPTDSAKEISSILRMPLSSVAESLIKAQADPEMLEKKLSLVSTSWSTQRCNALLAYLTAEGASEVIERVIALTRKENRTKQLPFKAFAAMIRAHSGEYNDMEEAQEIIQSALDSLAETPSTDIASCLKGPHVESLFRCWPNEKLLELIKLVQGSSPTERSSINLQLASILVNRGRRDLADQLIKVTGPLPVTFLAGSPRHTLSPEDFRATLNYLRESDPDHITAFVDTCLRNAASTTSPNTDKIVSLVRVITTGPQSFNLSQVCLLPTLNLLAEFLRRNPKLPADIKNLLDLTVEYKGIRRQINPQS</sequence>
<dbReference type="GO" id="GO:0070129">
    <property type="term" value="P:regulation of mitochondrial translation"/>
    <property type="evidence" value="ECO:0007669"/>
    <property type="project" value="TreeGrafter"/>
</dbReference>
<dbReference type="PANTHER" id="PTHR46669">
    <property type="entry name" value="LEUCINE-RICH PPR MOTIF-CONTAINING PROTEIN, MITOCHONDRIAL"/>
    <property type="match status" value="1"/>
</dbReference>
<dbReference type="InterPro" id="IPR011990">
    <property type="entry name" value="TPR-like_helical_dom_sf"/>
</dbReference>
<dbReference type="GO" id="GO:0005739">
    <property type="term" value="C:mitochondrion"/>
    <property type="evidence" value="ECO:0007669"/>
    <property type="project" value="TreeGrafter"/>
</dbReference>
<evidence type="ECO:0000313" key="1">
    <source>
        <dbReference type="EMBL" id="THD23233.1"/>
    </source>
</evidence>
<dbReference type="GO" id="GO:0005634">
    <property type="term" value="C:nucleus"/>
    <property type="evidence" value="ECO:0007669"/>
    <property type="project" value="TreeGrafter"/>
</dbReference>